<gene>
    <name evidence="1" type="ORF">CLUMA_CG014985</name>
</gene>
<dbReference type="EMBL" id="CVRI01000056">
    <property type="protein sequence ID" value="CRL01769.1"/>
    <property type="molecule type" value="Genomic_DNA"/>
</dbReference>
<evidence type="ECO:0000313" key="1">
    <source>
        <dbReference type="EMBL" id="CRL01769.1"/>
    </source>
</evidence>
<sequence length="72" mass="8478">MFENGQRMNLTTDHLNMVGFLLQSFKRHNANHFSDFIDFNNSHSQISKYSTCCCVQSRDIQRSNNKFKCLDN</sequence>
<keyword evidence="2" id="KW-1185">Reference proteome</keyword>
<dbReference type="AlphaFoldDB" id="A0A1J1ITD4"/>
<reference evidence="1 2" key="1">
    <citation type="submission" date="2015-04" db="EMBL/GenBank/DDBJ databases">
        <authorList>
            <person name="Syromyatnikov M.Y."/>
            <person name="Popov V.N."/>
        </authorList>
    </citation>
    <scope>NUCLEOTIDE SEQUENCE [LARGE SCALE GENOMIC DNA]</scope>
</reference>
<proteinExistence type="predicted"/>
<protein>
    <submittedName>
        <fullName evidence="1">CLUMA_CG014985, isoform A</fullName>
    </submittedName>
</protein>
<accession>A0A1J1ITD4</accession>
<organism evidence="1 2">
    <name type="scientific">Clunio marinus</name>
    <dbReference type="NCBI Taxonomy" id="568069"/>
    <lineage>
        <taxon>Eukaryota</taxon>
        <taxon>Metazoa</taxon>
        <taxon>Ecdysozoa</taxon>
        <taxon>Arthropoda</taxon>
        <taxon>Hexapoda</taxon>
        <taxon>Insecta</taxon>
        <taxon>Pterygota</taxon>
        <taxon>Neoptera</taxon>
        <taxon>Endopterygota</taxon>
        <taxon>Diptera</taxon>
        <taxon>Nematocera</taxon>
        <taxon>Chironomoidea</taxon>
        <taxon>Chironomidae</taxon>
        <taxon>Clunio</taxon>
    </lineage>
</organism>
<dbReference type="Proteomes" id="UP000183832">
    <property type="component" value="Unassembled WGS sequence"/>
</dbReference>
<name>A0A1J1ITD4_9DIPT</name>
<evidence type="ECO:0000313" key="2">
    <source>
        <dbReference type="Proteomes" id="UP000183832"/>
    </source>
</evidence>